<sequence length="292" mass="30849">MHIHVAPAGVVQGRRMAERGAGAEPDHPCPAGGDQSVQEVAHLSGPDQHVDIGADASLLGERRIDRVALDVQQVRTGQLGHPLDGRVTELDDGRQRRLRVQVGHGGSLSAAGQPSAASVRVGPPARPGVGCPHARRVTPASCGPPGGDPGRFDDRARAGLHHLPDAARIAFRRAPGRAGAGLVPLPGTDRRCTDHPDARSAARPRGSVDRRGSRAPGGRGPHPRESGGRQRPGPGDLGGRDPTRRPAPADHPGRHPDLHHRPDRSTVDAARGRVRRSGVRRRRGVRGPRGHW</sequence>
<accession>A0A644Z0L9</accession>
<feature type="compositionally biased region" description="Basic residues" evidence="1">
    <location>
        <begin position="272"/>
        <end position="292"/>
    </location>
</feature>
<reference evidence="2" key="1">
    <citation type="submission" date="2019-08" db="EMBL/GenBank/DDBJ databases">
        <authorList>
            <person name="Kucharzyk K."/>
            <person name="Murdoch R.W."/>
            <person name="Higgins S."/>
            <person name="Loffler F."/>
        </authorList>
    </citation>
    <scope>NUCLEOTIDE SEQUENCE</scope>
</reference>
<name>A0A644Z0L9_9ZZZZ</name>
<feature type="compositionally biased region" description="Basic and acidic residues" evidence="1">
    <location>
        <begin position="188"/>
        <end position="212"/>
    </location>
</feature>
<dbReference type="AlphaFoldDB" id="A0A644Z0L9"/>
<protein>
    <submittedName>
        <fullName evidence="2">Uncharacterized protein</fullName>
    </submittedName>
</protein>
<feature type="region of interest" description="Disordered" evidence="1">
    <location>
        <begin position="133"/>
        <end position="156"/>
    </location>
</feature>
<feature type="region of interest" description="Disordered" evidence="1">
    <location>
        <begin position="1"/>
        <end position="36"/>
    </location>
</feature>
<evidence type="ECO:0000313" key="2">
    <source>
        <dbReference type="EMBL" id="MPM34282.1"/>
    </source>
</evidence>
<evidence type="ECO:0000256" key="1">
    <source>
        <dbReference type="SAM" id="MobiDB-lite"/>
    </source>
</evidence>
<gene>
    <name evidence="2" type="ORF">SDC9_80864</name>
</gene>
<dbReference type="EMBL" id="VSSQ01006926">
    <property type="protein sequence ID" value="MPM34282.1"/>
    <property type="molecule type" value="Genomic_DNA"/>
</dbReference>
<organism evidence="2">
    <name type="scientific">bioreactor metagenome</name>
    <dbReference type="NCBI Taxonomy" id="1076179"/>
    <lineage>
        <taxon>unclassified sequences</taxon>
        <taxon>metagenomes</taxon>
        <taxon>ecological metagenomes</taxon>
    </lineage>
</organism>
<feature type="compositionally biased region" description="Basic and acidic residues" evidence="1">
    <location>
        <begin position="238"/>
        <end position="266"/>
    </location>
</feature>
<comment type="caution">
    <text evidence="2">The sequence shown here is derived from an EMBL/GenBank/DDBJ whole genome shotgun (WGS) entry which is preliminary data.</text>
</comment>
<proteinExistence type="predicted"/>
<feature type="region of interest" description="Disordered" evidence="1">
    <location>
        <begin position="177"/>
        <end position="292"/>
    </location>
</feature>